<gene>
    <name evidence="3" type="ORF">CFOL_v3_35041</name>
</gene>
<dbReference type="InterPro" id="IPR001841">
    <property type="entry name" value="Znf_RING"/>
</dbReference>
<evidence type="ECO:0000313" key="4">
    <source>
        <dbReference type="Proteomes" id="UP000187406"/>
    </source>
</evidence>
<comment type="caution">
    <text evidence="3">The sequence shown here is derived from an EMBL/GenBank/DDBJ whole genome shotgun (WGS) entry which is preliminary data.</text>
</comment>
<feature type="domain" description="RING-type" evidence="2">
    <location>
        <begin position="60"/>
        <end position="102"/>
    </location>
</feature>
<name>A0A1Q3DGP9_CEPFO</name>
<dbReference type="Pfam" id="PF13639">
    <property type="entry name" value="zf-RING_2"/>
    <property type="match status" value="1"/>
</dbReference>
<keyword evidence="4" id="KW-1185">Reference proteome</keyword>
<dbReference type="Proteomes" id="UP000187406">
    <property type="component" value="Unassembled WGS sequence"/>
</dbReference>
<organism evidence="3 4">
    <name type="scientific">Cephalotus follicularis</name>
    <name type="common">Albany pitcher plant</name>
    <dbReference type="NCBI Taxonomy" id="3775"/>
    <lineage>
        <taxon>Eukaryota</taxon>
        <taxon>Viridiplantae</taxon>
        <taxon>Streptophyta</taxon>
        <taxon>Embryophyta</taxon>
        <taxon>Tracheophyta</taxon>
        <taxon>Spermatophyta</taxon>
        <taxon>Magnoliopsida</taxon>
        <taxon>eudicotyledons</taxon>
        <taxon>Gunneridae</taxon>
        <taxon>Pentapetalae</taxon>
        <taxon>rosids</taxon>
        <taxon>fabids</taxon>
        <taxon>Oxalidales</taxon>
        <taxon>Cephalotaceae</taxon>
        <taxon>Cephalotus</taxon>
    </lineage>
</organism>
<keyword evidence="1" id="KW-0862">Zinc</keyword>
<keyword evidence="1" id="KW-0479">Metal-binding</keyword>
<dbReference type="GO" id="GO:0008270">
    <property type="term" value="F:zinc ion binding"/>
    <property type="evidence" value="ECO:0007669"/>
    <property type="project" value="UniProtKB-KW"/>
</dbReference>
<dbReference type="InParanoid" id="A0A1Q3DGP9"/>
<accession>A0A1Q3DGP9</accession>
<dbReference type="Gene3D" id="3.30.40.10">
    <property type="entry name" value="Zinc/RING finger domain, C3HC4 (zinc finger)"/>
    <property type="match status" value="1"/>
</dbReference>
<protein>
    <submittedName>
        <fullName evidence="3">Zf-RING_2 domain-containing protein</fullName>
    </submittedName>
</protein>
<dbReference type="SMART" id="SM00184">
    <property type="entry name" value="RING"/>
    <property type="match status" value="1"/>
</dbReference>
<evidence type="ECO:0000259" key="2">
    <source>
        <dbReference type="PROSITE" id="PS50089"/>
    </source>
</evidence>
<dbReference type="PANTHER" id="PTHR47258">
    <property type="match status" value="1"/>
</dbReference>
<dbReference type="SUPFAM" id="SSF57850">
    <property type="entry name" value="RING/U-box"/>
    <property type="match status" value="1"/>
</dbReference>
<dbReference type="STRING" id="3775.A0A1Q3DGP9"/>
<dbReference type="PANTHER" id="PTHR47258:SF1">
    <property type="entry name" value="E3 UBIQUITIN-PROTEIN LIGASE XERICO-RELATED"/>
    <property type="match status" value="1"/>
</dbReference>
<sequence>MLINSLSVMLHHMILIANQLKSAWNFLFHLSFFANHVPCSMPEFRNQPSIYQSNEEVEECAVCLCEIEEGEEIRELKCNHLFHRLCLDTWAKYKHAQCPLCRDYLVPFEANTELGMEVLTFKLWSFSSGERDTWWLR</sequence>
<dbReference type="CDD" id="cd16448">
    <property type="entry name" value="RING-H2"/>
    <property type="match status" value="1"/>
</dbReference>
<dbReference type="OrthoDB" id="9984778at2759"/>
<keyword evidence="1" id="KW-0863">Zinc-finger</keyword>
<proteinExistence type="predicted"/>
<dbReference type="InterPro" id="IPR013083">
    <property type="entry name" value="Znf_RING/FYVE/PHD"/>
</dbReference>
<dbReference type="InterPro" id="IPR044249">
    <property type="entry name" value="XERICO-like"/>
</dbReference>
<reference evidence="4" key="1">
    <citation type="submission" date="2016-04" db="EMBL/GenBank/DDBJ databases">
        <title>Cephalotus genome sequencing.</title>
        <authorList>
            <person name="Fukushima K."/>
            <person name="Hasebe M."/>
            <person name="Fang X."/>
        </authorList>
    </citation>
    <scope>NUCLEOTIDE SEQUENCE [LARGE SCALE GENOMIC DNA]</scope>
    <source>
        <strain evidence="4">cv. St1</strain>
    </source>
</reference>
<dbReference type="PROSITE" id="PS50089">
    <property type="entry name" value="ZF_RING_2"/>
    <property type="match status" value="1"/>
</dbReference>
<evidence type="ECO:0000256" key="1">
    <source>
        <dbReference type="PROSITE-ProRule" id="PRU00175"/>
    </source>
</evidence>
<evidence type="ECO:0000313" key="3">
    <source>
        <dbReference type="EMBL" id="GAV91651.1"/>
    </source>
</evidence>
<dbReference type="EMBL" id="BDDD01007787">
    <property type="protein sequence ID" value="GAV91651.1"/>
    <property type="molecule type" value="Genomic_DNA"/>
</dbReference>
<dbReference type="AlphaFoldDB" id="A0A1Q3DGP9"/>